<evidence type="ECO:0000256" key="3">
    <source>
        <dbReference type="ARBA" id="ARBA00013236"/>
    </source>
</evidence>
<dbReference type="Pfam" id="PF17767">
    <property type="entry name" value="NAPRTase_N"/>
    <property type="match status" value="1"/>
</dbReference>
<dbReference type="InterPro" id="IPR040727">
    <property type="entry name" value="NAPRTase_N"/>
</dbReference>
<evidence type="ECO:0000313" key="13">
    <source>
        <dbReference type="Proteomes" id="UP000308549"/>
    </source>
</evidence>
<comment type="PTM">
    <text evidence="9">Transiently phosphorylated on a His residue during the reaction cycle. Phosphorylation strongly increases the affinity for substrates and increases the rate of nicotinate D-ribonucleotide production. Dephosphorylation regenerates the low-affinity form of the enzyme, leading to product release.</text>
</comment>
<evidence type="ECO:0000256" key="7">
    <source>
        <dbReference type="ARBA" id="ARBA00022679"/>
    </source>
</evidence>
<evidence type="ECO:0000256" key="5">
    <source>
        <dbReference type="ARBA" id="ARBA00022598"/>
    </source>
</evidence>
<comment type="pathway">
    <text evidence="1 9">Cofactor biosynthesis; NAD(+) biosynthesis; nicotinate D-ribonucleotide from nicotinate: step 1/1.</text>
</comment>
<accession>A0A4U0UAP9</accession>
<dbReference type="SUPFAM" id="SSF51690">
    <property type="entry name" value="Nicotinate/Quinolinate PRTase C-terminal domain-like"/>
    <property type="match status" value="1"/>
</dbReference>
<organism evidence="12 13">
    <name type="scientific">Salinomyces thailandicus</name>
    <dbReference type="NCBI Taxonomy" id="706561"/>
    <lineage>
        <taxon>Eukaryota</taxon>
        <taxon>Fungi</taxon>
        <taxon>Dikarya</taxon>
        <taxon>Ascomycota</taxon>
        <taxon>Pezizomycotina</taxon>
        <taxon>Dothideomycetes</taxon>
        <taxon>Dothideomycetidae</taxon>
        <taxon>Mycosphaerellales</taxon>
        <taxon>Teratosphaeriaceae</taxon>
        <taxon>Salinomyces</taxon>
    </lineage>
</organism>
<comment type="catalytic activity">
    <reaction evidence="8 9">
        <text>5-phospho-alpha-D-ribose 1-diphosphate + nicotinate + ATP + H2O = nicotinate beta-D-ribonucleotide + ADP + phosphate + diphosphate</text>
        <dbReference type="Rhea" id="RHEA:36163"/>
        <dbReference type="ChEBI" id="CHEBI:15377"/>
        <dbReference type="ChEBI" id="CHEBI:30616"/>
        <dbReference type="ChEBI" id="CHEBI:32544"/>
        <dbReference type="ChEBI" id="CHEBI:33019"/>
        <dbReference type="ChEBI" id="CHEBI:43474"/>
        <dbReference type="ChEBI" id="CHEBI:57502"/>
        <dbReference type="ChEBI" id="CHEBI:58017"/>
        <dbReference type="ChEBI" id="CHEBI:456216"/>
        <dbReference type="EC" id="6.3.4.21"/>
    </reaction>
</comment>
<sequence length="457" mass="51236">MANEADGMPPSSGILSLLDTDLYKLTMQNAVLKHFPAVYVAYKFTNRTPQYRLTREAFAWLQEQIGQLADLKVTRREIAWLKDTCPYLDEQYLEYLKHFQLRPKEHVVCEYYSAGEEGGSSANGELHLSIEGLWVETILYEIPLLALISEAYFKFVDTDWTHEGQLEGAREKGLNLIEAGCVFSEFGSRRRRDYRTHEMVMEGLLQARKEAESNGKGWIGKFGGTSNVHMAMKYALPPIGTVAHEWFMAIAAINDNYAEANEKALQYWTGTFGRGVISIALTDTFGTPAFLRSFTRPAPKSGTTATEIEGKDPTYAETFAGVRQDSGDPVEFVKIIKAFYSSQGIDDKKTIVFSDSLNVDRCIQYKKATDTAGLTPSFGIGTFFTNDFKRATRPEEKSVPLNIVIKLSEAAGRPAVKLSDDKGKNTGENALLTRIKREVGYEEKSWAGGNEAHRWDK</sequence>
<dbReference type="GO" id="GO:0004516">
    <property type="term" value="F:nicotinate phosphoribosyltransferase activity"/>
    <property type="evidence" value="ECO:0007669"/>
    <property type="project" value="UniProtKB-UniRule"/>
</dbReference>
<dbReference type="PANTHER" id="PTHR11098:SF1">
    <property type="entry name" value="NICOTINATE PHOSPHORIBOSYLTRANSFERASE"/>
    <property type="match status" value="1"/>
</dbReference>
<dbReference type="EC" id="6.3.4.21" evidence="3 9"/>
<keyword evidence="4" id="KW-0597">Phosphoprotein</keyword>
<evidence type="ECO:0000313" key="12">
    <source>
        <dbReference type="EMBL" id="TKA32473.1"/>
    </source>
</evidence>
<evidence type="ECO:0000256" key="4">
    <source>
        <dbReference type="ARBA" id="ARBA00022553"/>
    </source>
</evidence>
<name>A0A4U0UAP9_9PEZI</name>
<dbReference type="OrthoDB" id="193380at2759"/>
<dbReference type="UniPathway" id="UPA00253">
    <property type="reaction ID" value="UER00457"/>
</dbReference>
<dbReference type="PIRSF" id="PIRSF000484">
    <property type="entry name" value="NAPRT"/>
    <property type="match status" value="1"/>
</dbReference>
<dbReference type="InterPro" id="IPR036068">
    <property type="entry name" value="Nicotinate_pribotase-like_C"/>
</dbReference>
<dbReference type="SUPFAM" id="SSF54675">
    <property type="entry name" value="Nicotinate/Quinolinate PRTase N-terminal domain-like"/>
    <property type="match status" value="1"/>
</dbReference>
<keyword evidence="5 9" id="KW-0436">Ligase</keyword>
<dbReference type="PANTHER" id="PTHR11098">
    <property type="entry name" value="NICOTINATE PHOSPHORIBOSYLTRANSFERASE"/>
    <property type="match status" value="1"/>
</dbReference>
<dbReference type="EMBL" id="NAJL01000005">
    <property type="protein sequence ID" value="TKA32473.1"/>
    <property type="molecule type" value="Genomic_DNA"/>
</dbReference>
<dbReference type="InterPro" id="IPR041525">
    <property type="entry name" value="N/Namide_PRibTrfase"/>
</dbReference>
<reference evidence="12 13" key="1">
    <citation type="submission" date="2017-03" db="EMBL/GenBank/DDBJ databases">
        <title>Genomes of endolithic fungi from Antarctica.</title>
        <authorList>
            <person name="Coleine C."/>
            <person name="Masonjones S."/>
            <person name="Stajich J.E."/>
        </authorList>
    </citation>
    <scope>NUCLEOTIDE SEQUENCE [LARGE SCALE GENOMIC DNA]</scope>
    <source>
        <strain evidence="12 13">CCFEE 6315</strain>
    </source>
</reference>
<dbReference type="FunFam" id="3.20.140.10:FF:000009">
    <property type="entry name" value="Nicotinate phosphoribosyltransferase"/>
    <property type="match status" value="1"/>
</dbReference>
<dbReference type="Pfam" id="PF04095">
    <property type="entry name" value="NAPRTase"/>
    <property type="match status" value="1"/>
</dbReference>
<comment type="similarity">
    <text evidence="2 9">Belongs to the NAPRTase family.</text>
</comment>
<proteinExistence type="inferred from homology"/>
<dbReference type="Proteomes" id="UP000308549">
    <property type="component" value="Unassembled WGS sequence"/>
</dbReference>
<dbReference type="InterPro" id="IPR007229">
    <property type="entry name" value="Nic_PRibTrfase-Fam"/>
</dbReference>
<feature type="domain" description="Nicotinate phosphoribosyltransferase N-terminal" evidence="11">
    <location>
        <begin position="18"/>
        <end position="149"/>
    </location>
</feature>
<comment type="function">
    <text evidence="9">Catalyzes the synthesis of beta-nicotinate D-ribonucleotide from nicotinate and 5-phospho-D-ribose 1-phosphate at the expense of ATP.</text>
</comment>
<evidence type="ECO:0000256" key="8">
    <source>
        <dbReference type="ARBA" id="ARBA00048668"/>
    </source>
</evidence>
<evidence type="ECO:0000259" key="11">
    <source>
        <dbReference type="Pfam" id="PF17767"/>
    </source>
</evidence>
<dbReference type="NCBIfam" id="TIGR01514">
    <property type="entry name" value="NAPRTase"/>
    <property type="match status" value="1"/>
</dbReference>
<feature type="domain" description="Nicotinate/nicotinamide phosphoribosyltransferase" evidence="10">
    <location>
        <begin position="183"/>
        <end position="438"/>
    </location>
</feature>
<keyword evidence="7" id="KW-0808">Transferase</keyword>
<comment type="caution">
    <text evidence="12">The sequence shown here is derived from an EMBL/GenBank/DDBJ whole genome shotgun (WGS) entry which is preliminary data.</text>
</comment>
<keyword evidence="13" id="KW-1185">Reference proteome</keyword>
<dbReference type="GO" id="GO:0034355">
    <property type="term" value="P:NAD+ biosynthetic process via the salvage pathway"/>
    <property type="evidence" value="ECO:0007669"/>
    <property type="project" value="TreeGrafter"/>
</dbReference>
<dbReference type="AlphaFoldDB" id="A0A4U0UAP9"/>
<evidence type="ECO:0000259" key="10">
    <source>
        <dbReference type="Pfam" id="PF04095"/>
    </source>
</evidence>
<gene>
    <name evidence="12" type="ORF">B0A50_01581</name>
</gene>
<evidence type="ECO:0000256" key="9">
    <source>
        <dbReference type="RuleBase" id="RU003838"/>
    </source>
</evidence>
<dbReference type="GO" id="GO:0005829">
    <property type="term" value="C:cytosol"/>
    <property type="evidence" value="ECO:0007669"/>
    <property type="project" value="TreeGrafter"/>
</dbReference>
<evidence type="ECO:0000256" key="6">
    <source>
        <dbReference type="ARBA" id="ARBA00022642"/>
    </source>
</evidence>
<evidence type="ECO:0000256" key="2">
    <source>
        <dbReference type="ARBA" id="ARBA00010897"/>
    </source>
</evidence>
<evidence type="ECO:0000256" key="1">
    <source>
        <dbReference type="ARBA" id="ARBA00004952"/>
    </source>
</evidence>
<dbReference type="Gene3D" id="3.20.140.10">
    <property type="entry name" value="nicotinate phosphoribosyltransferase"/>
    <property type="match status" value="1"/>
</dbReference>
<protein>
    <recommendedName>
        <fullName evidence="3 9">Nicotinate phosphoribosyltransferase</fullName>
        <ecNumber evidence="3 9">6.3.4.21</ecNumber>
    </recommendedName>
</protein>
<dbReference type="InterPro" id="IPR006406">
    <property type="entry name" value="Nic_PRibTrfase"/>
</dbReference>
<keyword evidence="6 9" id="KW-0662">Pyridine nucleotide biosynthesis</keyword>
<dbReference type="GO" id="GO:0016740">
    <property type="term" value="F:transferase activity"/>
    <property type="evidence" value="ECO:0007669"/>
    <property type="project" value="UniProtKB-KW"/>
</dbReference>